<proteinExistence type="predicted"/>
<dbReference type="PROSITE" id="PS00012">
    <property type="entry name" value="PHOSPHOPANTETHEINE"/>
    <property type="match status" value="1"/>
</dbReference>
<accession>A0A450SFU0</accession>
<dbReference type="Gene3D" id="1.10.1200.10">
    <property type="entry name" value="ACP-like"/>
    <property type="match status" value="1"/>
</dbReference>
<dbReference type="GO" id="GO:0009239">
    <property type="term" value="P:enterobactin biosynthetic process"/>
    <property type="evidence" value="ECO:0007669"/>
    <property type="project" value="TreeGrafter"/>
</dbReference>
<keyword evidence="2" id="KW-0596">Phosphopantetheine</keyword>
<dbReference type="SMART" id="SM00823">
    <property type="entry name" value="PKS_PP"/>
    <property type="match status" value="1"/>
</dbReference>
<dbReference type="Pfam" id="PF00668">
    <property type="entry name" value="Condensation"/>
    <property type="match status" value="1"/>
</dbReference>
<dbReference type="InterPro" id="IPR020806">
    <property type="entry name" value="PKS_PP-bd"/>
</dbReference>
<dbReference type="InterPro" id="IPR006162">
    <property type="entry name" value="Ppantetheine_attach_site"/>
</dbReference>
<evidence type="ECO:0000256" key="3">
    <source>
        <dbReference type="ARBA" id="ARBA00022553"/>
    </source>
</evidence>
<dbReference type="GO" id="GO:0047527">
    <property type="term" value="F:2,3-dihydroxybenzoate-serine ligase activity"/>
    <property type="evidence" value="ECO:0007669"/>
    <property type="project" value="TreeGrafter"/>
</dbReference>
<comment type="cofactor">
    <cofactor evidence="1">
        <name>pantetheine 4'-phosphate</name>
        <dbReference type="ChEBI" id="CHEBI:47942"/>
    </cofactor>
</comment>
<dbReference type="SUPFAM" id="SSF52777">
    <property type="entry name" value="CoA-dependent acyltransferases"/>
    <property type="match status" value="2"/>
</dbReference>
<evidence type="ECO:0000256" key="1">
    <source>
        <dbReference type="ARBA" id="ARBA00001957"/>
    </source>
</evidence>
<dbReference type="Pfam" id="PF00550">
    <property type="entry name" value="PP-binding"/>
    <property type="match status" value="1"/>
</dbReference>
<dbReference type="PANTHER" id="PTHR45527:SF1">
    <property type="entry name" value="FATTY ACID SYNTHASE"/>
    <property type="match status" value="1"/>
</dbReference>
<dbReference type="PANTHER" id="PTHR45527">
    <property type="entry name" value="NONRIBOSOMAL PEPTIDE SYNTHETASE"/>
    <property type="match status" value="1"/>
</dbReference>
<dbReference type="GO" id="GO:0031177">
    <property type="term" value="F:phosphopantetheine binding"/>
    <property type="evidence" value="ECO:0007669"/>
    <property type="project" value="InterPro"/>
</dbReference>
<dbReference type="InterPro" id="IPR001242">
    <property type="entry name" value="Condensation_dom"/>
</dbReference>
<gene>
    <name evidence="5" type="ORF">BECKFW1821B_GA0114236_101022</name>
</gene>
<protein>
    <submittedName>
        <fullName evidence="5">Phosphopantetheine attachment site</fullName>
    </submittedName>
</protein>
<reference evidence="5" key="1">
    <citation type="submission" date="2019-02" db="EMBL/GenBank/DDBJ databases">
        <authorList>
            <person name="Gruber-Vodicka R. H."/>
            <person name="Seah K. B. B."/>
        </authorList>
    </citation>
    <scope>NUCLEOTIDE SEQUENCE</scope>
    <source>
        <strain evidence="5">BECK_BZ106</strain>
    </source>
</reference>
<feature type="domain" description="Carrier" evidence="4">
    <location>
        <begin position="30"/>
        <end position="110"/>
    </location>
</feature>
<dbReference type="SUPFAM" id="SSF47336">
    <property type="entry name" value="ACP-like"/>
    <property type="match status" value="1"/>
</dbReference>
<evidence type="ECO:0000313" key="5">
    <source>
        <dbReference type="EMBL" id="VFJ51777.1"/>
    </source>
</evidence>
<dbReference type="Gene3D" id="3.30.559.10">
    <property type="entry name" value="Chloramphenicol acetyltransferase-like domain"/>
    <property type="match status" value="1"/>
</dbReference>
<dbReference type="GO" id="GO:0005829">
    <property type="term" value="C:cytosol"/>
    <property type="evidence" value="ECO:0007669"/>
    <property type="project" value="TreeGrafter"/>
</dbReference>
<dbReference type="InterPro" id="IPR036736">
    <property type="entry name" value="ACP-like_sf"/>
</dbReference>
<dbReference type="InterPro" id="IPR023213">
    <property type="entry name" value="CAT-like_dom_sf"/>
</dbReference>
<dbReference type="GO" id="GO:0009366">
    <property type="term" value="C:enterobactin synthetase complex"/>
    <property type="evidence" value="ECO:0007669"/>
    <property type="project" value="TreeGrafter"/>
</dbReference>
<dbReference type="AlphaFoldDB" id="A0A450SFU0"/>
<dbReference type="GO" id="GO:0043041">
    <property type="term" value="P:amino acid activation for nonribosomal peptide biosynthetic process"/>
    <property type="evidence" value="ECO:0007669"/>
    <property type="project" value="TreeGrafter"/>
</dbReference>
<dbReference type="Gene3D" id="3.30.559.30">
    <property type="entry name" value="Nonribosomal peptide synthetase, condensation domain"/>
    <property type="match status" value="1"/>
</dbReference>
<name>A0A450SFU0_9GAMM</name>
<evidence type="ECO:0000256" key="2">
    <source>
        <dbReference type="ARBA" id="ARBA00022450"/>
    </source>
</evidence>
<sequence length="577" mass="66781">MSISNNSHAGAQQLPPSVAPDFDKMKLWDMDAEDIYKILLAELEAQLIDILKLPEAPNPDRNLIEYGLESLQALMLRNRLSDRFGCTLPGTVAFQHPNPHALAGYLTKCLMEDRPTMGNIGSWATGPGPMPPGQHQLLSPAQYESWFHQRQNPGSCRANMPFGLRLLGPLDTELLQPCLDEIARRHAILRTRYLEREDQVWQAQESKSNMALQRLDWSNRTMAERRQAMQDWMRAQIRERPFDLSKLPLWRTYLVQIRETEHYLLFVFHHIQIDRISFHLLQDELWRLYAAFKENKTPPLSSLPIQYSDYAAWQRRMLTPERLMEKQTYWNRLLDHPPTPLRLSKTEDKTPAAFSKTITRPLGRAQTRQLENFSRQQGNTLFTTLVTAFSILLYPYSDRQSVLIGAPMSNKRTHRRLENLIGHFSGKASLHIRFSDKPNVVTLLQRAQRMVEDAFMHQNVTHMQLQLLSNEGEPCAPNQSFQVVINFIPVSPPPITSHSTPLLKVQYLKNMDDGVSAPELTLVVMYEQSENGNRLNLGWRYRVGSLKAEQIHQLSERFESILKDMQRNPEEHIDKLV</sequence>
<keyword evidence="3" id="KW-0597">Phosphoprotein</keyword>
<evidence type="ECO:0000259" key="4">
    <source>
        <dbReference type="PROSITE" id="PS50075"/>
    </source>
</evidence>
<dbReference type="InterPro" id="IPR009081">
    <property type="entry name" value="PP-bd_ACP"/>
</dbReference>
<dbReference type="PROSITE" id="PS50075">
    <property type="entry name" value="CARRIER"/>
    <property type="match status" value="1"/>
</dbReference>
<dbReference type="EMBL" id="CAADFD010000010">
    <property type="protein sequence ID" value="VFJ51777.1"/>
    <property type="molecule type" value="Genomic_DNA"/>
</dbReference>
<organism evidence="5">
    <name type="scientific">Candidatus Kentrum sp. FW</name>
    <dbReference type="NCBI Taxonomy" id="2126338"/>
    <lineage>
        <taxon>Bacteria</taxon>
        <taxon>Pseudomonadati</taxon>
        <taxon>Pseudomonadota</taxon>
        <taxon>Gammaproteobacteria</taxon>
        <taxon>Candidatus Kentrum</taxon>
    </lineage>
</organism>